<dbReference type="EMBL" id="ML213609">
    <property type="protein sequence ID" value="TFK37190.1"/>
    <property type="molecule type" value="Genomic_DNA"/>
</dbReference>
<organism evidence="2 3">
    <name type="scientific">Crucibulum laeve</name>
    <dbReference type="NCBI Taxonomy" id="68775"/>
    <lineage>
        <taxon>Eukaryota</taxon>
        <taxon>Fungi</taxon>
        <taxon>Dikarya</taxon>
        <taxon>Basidiomycota</taxon>
        <taxon>Agaricomycotina</taxon>
        <taxon>Agaricomycetes</taxon>
        <taxon>Agaricomycetidae</taxon>
        <taxon>Agaricales</taxon>
        <taxon>Agaricineae</taxon>
        <taxon>Nidulariaceae</taxon>
        <taxon>Crucibulum</taxon>
    </lineage>
</organism>
<gene>
    <name evidence="2" type="ORF">BDQ12DRAFT_724353</name>
</gene>
<feature type="compositionally biased region" description="Basic and acidic residues" evidence="1">
    <location>
        <begin position="31"/>
        <end position="45"/>
    </location>
</feature>
<name>A0A5C3LW20_9AGAR</name>
<keyword evidence="3" id="KW-1185">Reference proteome</keyword>
<dbReference type="Proteomes" id="UP000308652">
    <property type="component" value="Unassembled WGS sequence"/>
</dbReference>
<evidence type="ECO:0000256" key="1">
    <source>
        <dbReference type="SAM" id="MobiDB-lite"/>
    </source>
</evidence>
<sequence>MASCLRPRFLLMASPDRRVISTTSTAGPGHTDTHGESCDQETGRERGFKSAVLGMQEKATTQQLETGYG</sequence>
<evidence type="ECO:0000313" key="2">
    <source>
        <dbReference type="EMBL" id="TFK37190.1"/>
    </source>
</evidence>
<dbReference type="AlphaFoldDB" id="A0A5C3LW20"/>
<feature type="region of interest" description="Disordered" evidence="1">
    <location>
        <begin position="16"/>
        <end position="45"/>
    </location>
</feature>
<reference evidence="2 3" key="1">
    <citation type="journal article" date="2019" name="Nat. Ecol. Evol.">
        <title>Megaphylogeny resolves global patterns of mushroom evolution.</title>
        <authorList>
            <person name="Varga T."/>
            <person name="Krizsan K."/>
            <person name="Foldi C."/>
            <person name="Dima B."/>
            <person name="Sanchez-Garcia M."/>
            <person name="Sanchez-Ramirez S."/>
            <person name="Szollosi G.J."/>
            <person name="Szarkandi J.G."/>
            <person name="Papp V."/>
            <person name="Albert L."/>
            <person name="Andreopoulos W."/>
            <person name="Angelini C."/>
            <person name="Antonin V."/>
            <person name="Barry K.W."/>
            <person name="Bougher N.L."/>
            <person name="Buchanan P."/>
            <person name="Buyck B."/>
            <person name="Bense V."/>
            <person name="Catcheside P."/>
            <person name="Chovatia M."/>
            <person name="Cooper J."/>
            <person name="Damon W."/>
            <person name="Desjardin D."/>
            <person name="Finy P."/>
            <person name="Geml J."/>
            <person name="Haridas S."/>
            <person name="Hughes K."/>
            <person name="Justo A."/>
            <person name="Karasinski D."/>
            <person name="Kautmanova I."/>
            <person name="Kiss B."/>
            <person name="Kocsube S."/>
            <person name="Kotiranta H."/>
            <person name="LaButti K.M."/>
            <person name="Lechner B.E."/>
            <person name="Liimatainen K."/>
            <person name="Lipzen A."/>
            <person name="Lukacs Z."/>
            <person name="Mihaltcheva S."/>
            <person name="Morgado L.N."/>
            <person name="Niskanen T."/>
            <person name="Noordeloos M.E."/>
            <person name="Ohm R.A."/>
            <person name="Ortiz-Santana B."/>
            <person name="Ovrebo C."/>
            <person name="Racz N."/>
            <person name="Riley R."/>
            <person name="Savchenko A."/>
            <person name="Shiryaev A."/>
            <person name="Soop K."/>
            <person name="Spirin V."/>
            <person name="Szebenyi C."/>
            <person name="Tomsovsky M."/>
            <person name="Tulloss R.E."/>
            <person name="Uehling J."/>
            <person name="Grigoriev I.V."/>
            <person name="Vagvolgyi C."/>
            <person name="Papp T."/>
            <person name="Martin F.M."/>
            <person name="Miettinen O."/>
            <person name="Hibbett D.S."/>
            <person name="Nagy L.G."/>
        </authorList>
    </citation>
    <scope>NUCLEOTIDE SEQUENCE [LARGE SCALE GENOMIC DNA]</scope>
    <source>
        <strain evidence="2 3">CBS 166.37</strain>
    </source>
</reference>
<proteinExistence type="predicted"/>
<evidence type="ECO:0000313" key="3">
    <source>
        <dbReference type="Proteomes" id="UP000308652"/>
    </source>
</evidence>
<accession>A0A5C3LW20</accession>
<protein>
    <submittedName>
        <fullName evidence="2">Uncharacterized protein</fullName>
    </submittedName>
</protein>